<dbReference type="AlphaFoldDB" id="A0A2Z4IEU1"/>
<dbReference type="InterPro" id="IPR016286">
    <property type="entry name" value="FUC_metazoa-typ"/>
</dbReference>
<dbReference type="RefSeq" id="WP_112783000.1">
    <property type="nucleotide sequence ID" value="NZ_CP030041.1"/>
</dbReference>
<dbReference type="GO" id="GO:0016139">
    <property type="term" value="P:glycoside catabolic process"/>
    <property type="evidence" value="ECO:0007669"/>
    <property type="project" value="TreeGrafter"/>
</dbReference>
<proteinExistence type="inferred from homology"/>
<organism evidence="9 10">
    <name type="scientific">Echinicola strongylocentroti</name>
    <dbReference type="NCBI Taxonomy" id="1795355"/>
    <lineage>
        <taxon>Bacteria</taxon>
        <taxon>Pseudomonadati</taxon>
        <taxon>Bacteroidota</taxon>
        <taxon>Cytophagia</taxon>
        <taxon>Cytophagales</taxon>
        <taxon>Cyclobacteriaceae</taxon>
        <taxon>Echinicola</taxon>
    </lineage>
</organism>
<gene>
    <name evidence="9" type="ORF">DN752_05375</name>
</gene>
<keyword evidence="5" id="KW-0378">Hydrolase</keyword>
<comment type="similarity">
    <text evidence="2">Belongs to the glycosyl hydrolase 29 family.</text>
</comment>
<dbReference type="InterPro" id="IPR000933">
    <property type="entry name" value="Glyco_hydro_29"/>
</dbReference>
<reference evidence="9 10" key="1">
    <citation type="submission" date="2018-06" db="EMBL/GenBank/DDBJ databases">
        <title>Echinicola strongylocentroti sp. nov., isolated from a sea urchin Strongylocentrotus intermedius.</title>
        <authorList>
            <person name="Bae S.S."/>
        </authorList>
    </citation>
    <scope>NUCLEOTIDE SEQUENCE [LARGE SCALE GENOMIC DNA]</scope>
    <source>
        <strain evidence="9 10">MEBiC08714</strain>
    </source>
</reference>
<comment type="function">
    <text evidence="1">Alpha-L-fucosidase is responsible for hydrolyzing the alpha-1,6-linked fucose joined to the reducing-end N-acetylglucosamine of the carbohydrate moieties of glycoproteins.</text>
</comment>
<dbReference type="InterPro" id="IPR031919">
    <property type="entry name" value="Fucosidase_C"/>
</dbReference>
<evidence type="ECO:0000313" key="9">
    <source>
        <dbReference type="EMBL" id="AWW29602.1"/>
    </source>
</evidence>
<dbReference type="EMBL" id="CP030041">
    <property type="protein sequence ID" value="AWW29602.1"/>
    <property type="molecule type" value="Genomic_DNA"/>
</dbReference>
<dbReference type="KEGG" id="est:DN752_05375"/>
<dbReference type="GO" id="GO:0005764">
    <property type="term" value="C:lysosome"/>
    <property type="evidence" value="ECO:0007669"/>
    <property type="project" value="TreeGrafter"/>
</dbReference>
<evidence type="ECO:0000256" key="1">
    <source>
        <dbReference type="ARBA" id="ARBA00004071"/>
    </source>
</evidence>
<dbReference type="EC" id="3.2.1.51" evidence="3"/>
<evidence type="ECO:0000256" key="3">
    <source>
        <dbReference type="ARBA" id="ARBA00012662"/>
    </source>
</evidence>
<dbReference type="InterPro" id="IPR017853">
    <property type="entry name" value="GH"/>
</dbReference>
<dbReference type="InterPro" id="IPR013780">
    <property type="entry name" value="Glyco_hydro_b"/>
</dbReference>
<evidence type="ECO:0000256" key="4">
    <source>
        <dbReference type="ARBA" id="ARBA00022729"/>
    </source>
</evidence>
<name>A0A2Z4IEU1_9BACT</name>
<dbReference type="GO" id="GO:0004560">
    <property type="term" value="F:alpha-L-fucosidase activity"/>
    <property type="evidence" value="ECO:0007669"/>
    <property type="project" value="InterPro"/>
</dbReference>
<dbReference type="InterPro" id="IPR057739">
    <property type="entry name" value="Glyco_hydro_29_N"/>
</dbReference>
<dbReference type="Proteomes" id="UP000248688">
    <property type="component" value="Chromosome"/>
</dbReference>
<evidence type="ECO:0000256" key="5">
    <source>
        <dbReference type="ARBA" id="ARBA00022801"/>
    </source>
</evidence>
<dbReference type="Pfam" id="PF01120">
    <property type="entry name" value="Alpha_L_fucos"/>
    <property type="match status" value="1"/>
</dbReference>
<keyword evidence="10" id="KW-1185">Reference proteome</keyword>
<dbReference type="SMART" id="SM00812">
    <property type="entry name" value="Alpha_L_fucos"/>
    <property type="match status" value="1"/>
</dbReference>
<dbReference type="PROSITE" id="PS51257">
    <property type="entry name" value="PROKAR_LIPOPROTEIN"/>
    <property type="match status" value="1"/>
</dbReference>
<accession>A0A2Z4IEU1</accession>
<feature type="domain" description="Glycoside hydrolase family 29 N-terminal" evidence="7">
    <location>
        <begin position="28"/>
        <end position="394"/>
    </location>
</feature>
<keyword evidence="6" id="KW-0326">Glycosidase</keyword>
<dbReference type="PIRSF" id="PIRSF001092">
    <property type="entry name" value="Alpha-L-fucosidase"/>
    <property type="match status" value="1"/>
</dbReference>
<dbReference type="PANTHER" id="PTHR10030">
    <property type="entry name" value="ALPHA-L-FUCOSIDASE"/>
    <property type="match status" value="1"/>
</dbReference>
<evidence type="ECO:0000259" key="7">
    <source>
        <dbReference type="Pfam" id="PF01120"/>
    </source>
</evidence>
<dbReference type="SUPFAM" id="SSF51445">
    <property type="entry name" value="(Trans)glycosidases"/>
    <property type="match status" value="1"/>
</dbReference>
<evidence type="ECO:0000313" key="10">
    <source>
        <dbReference type="Proteomes" id="UP000248688"/>
    </source>
</evidence>
<dbReference type="PRINTS" id="PR00741">
    <property type="entry name" value="GLHYDRLASE29"/>
</dbReference>
<keyword evidence="4" id="KW-0732">Signal</keyword>
<evidence type="ECO:0000259" key="8">
    <source>
        <dbReference type="Pfam" id="PF16757"/>
    </source>
</evidence>
<dbReference type="Gene3D" id="2.60.40.1180">
    <property type="entry name" value="Golgi alpha-mannosidase II"/>
    <property type="match status" value="1"/>
</dbReference>
<protein>
    <recommendedName>
        <fullName evidence="3">alpha-L-fucosidase</fullName>
        <ecNumber evidence="3">3.2.1.51</ecNumber>
    </recommendedName>
</protein>
<dbReference type="Gene3D" id="3.20.20.80">
    <property type="entry name" value="Glycosidases"/>
    <property type="match status" value="1"/>
</dbReference>
<sequence>MKKIIPLLILSLTLACQSKNQNNLSKEGTQMEMYEENWESLKNYEIPQWMKDAKFGIFIHWGPNSVAERYTDWYPRWMYLDSGIVNPQTNKVVNNNAHPAVAYHREKFGDQKDFGFKDMIPLWTMENFDPKTWVNLFKQSGAQYVIPVAEHHDGFALYESTITPYNAVDMGPKRDVLKELTDEIKKQGLICGVSSHLAFNYNYYNQQPYFDTGNPRYADLYGPPHTMGDSVSTEWLADVWWPRTKEIIDNYQPDILWFDFYLDRAEFAPYHKKLATYYYNSGIERNKSVVLQTKNLHYKSYPEGTHMLDLERSKMDSLRRDYWQTDTSIGKNSWYYSKNWIPKDAGSLIADLMDIVSKNGCLLLNIGPRKDGIIPEDQKKTLLEIGQWLEINGEAVYGSTYWEVYGEGPTRTATGHLSENKNKGFTQEDIRFTTNEDALYATVLVPPTEDVQIKYLTNSKIDISSIQLLGYDGNIEFEQSAGGTSIKLPKDTDLKHALVFKIIKAKPQTNNLSAH</sequence>
<feature type="domain" description="Alpha-L-fucosidase C-terminal" evidence="8">
    <location>
        <begin position="426"/>
        <end position="502"/>
    </location>
</feature>
<evidence type="ECO:0000256" key="2">
    <source>
        <dbReference type="ARBA" id="ARBA00007951"/>
    </source>
</evidence>
<dbReference type="GO" id="GO:0006004">
    <property type="term" value="P:fucose metabolic process"/>
    <property type="evidence" value="ECO:0007669"/>
    <property type="project" value="InterPro"/>
</dbReference>
<dbReference type="OrthoDB" id="1095333at2"/>
<dbReference type="PANTHER" id="PTHR10030:SF37">
    <property type="entry name" value="ALPHA-L-FUCOSIDASE-RELATED"/>
    <property type="match status" value="1"/>
</dbReference>
<dbReference type="Pfam" id="PF16757">
    <property type="entry name" value="Fucosidase_C"/>
    <property type="match status" value="1"/>
</dbReference>
<evidence type="ECO:0000256" key="6">
    <source>
        <dbReference type="ARBA" id="ARBA00023295"/>
    </source>
</evidence>